<comment type="caution">
    <text evidence="8">The sequence shown here is derived from an EMBL/GenBank/DDBJ whole genome shotgun (WGS) entry which is preliminary data.</text>
</comment>
<dbReference type="GO" id="GO:0016020">
    <property type="term" value="C:membrane"/>
    <property type="evidence" value="ECO:0007669"/>
    <property type="project" value="UniProtKB-SubCell"/>
</dbReference>
<feature type="transmembrane region" description="Helical" evidence="6">
    <location>
        <begin position="81"/>
        <end position="104"/>
    </location>
</feature>
<evidence type="ECO:0000256" key="2">
    <source>
        <dbReference type="ARBA" id="ARBA00009045"/>
    </source>
</evidence>
<proteinExistence type="inferred from homology"/>
<evidence type="ECO:0000313" key="9">
    <source>
        <dbReference type="Proteomes" id="UP001438707"/>
    </source>
</evidence>
<comment type="similarity">
    <text evidence="2">Belongs to the peptidase S54 family.</text>
</comment>
<keyword evidence="5 6" id="KW-0472">Membrane</keyword>
<evidence type="ECO:0000259" key="7">
    <source>
        <dbReference type="Pfam" id="PF01694"/>
    </source>
</evidence>
<evidence type="ECO:0000256" key="4">
    <source>
        <dbReference type="ARBA" id="ARBA00022989"/>
    </source>
</evidence>
<dbReference type="FunFam" id="1.20.1540.10:FF:000013">
    <property type="entry name" value="Rhomboid protease aarA"/>
    <property type="match status" value="1"/>
</dbReference>
<dbReference type="EMBL" id="JALJOS010000004">
    <property type="protein sequence ID" value="KAK9839957.1"/>
    <property type="molecule type" value="Genomic_DNA"/>
</dbReference>
<gene>
    <name evidence="8" type="ORF">WJX74_001076</name>
</gene>
<evidence type="ECO:0000256" key="5">
    <source>
        <dbReference type="ARBA" id="ARBA00023136"/>
    </source>
</evidence>
<sequence length="284" mass="30020">MGVSTLSNPCVTRLTSGSLRCFLTPPFRLSAGLFRFKCSSRRKSICKGAVASSVDPDAQADRLWNQAIQQPKAPNSKKSGILTPGGTGIGVFSLLLLNIGIYVLDHIFLHPIAQAMYLNHAAAKWWQFVSCAFCHAGWEHLSNNLFLLFVFGRIVEEEEGAAGVWSSYLLAAIGGSVASYFTMSRGVGYSLGASGAVFGLFAVSVLCKLSFNFKKLIEAAILGQFVVKQVLQEVSSQSAIMRGGAQATIGGHSIGHIAHLGGAAAGVLLVFALSRIPAPKTASA</sequence>
<feature type="transmembrane region" description="Helical" evidence="6">
    <location>
        <begin position="187"/>
        <end position="207"/>
    </location>
</feature>
<dbReference type="AlphaFoldDB" id="A0AAW1S2W2"/>
<evidence type="ECO:0000313" key="8">
    <source>
        <dbReference type="EMBL" id="KAK9839957.1"/>
    </source>
</evidence>
<dbReference type="Proteomes" id="UP001438707">
    <property type="component" value="Unassembled WGS sequence"/>
</dbReference>
<dbReference type="Gene3D" id="1.20.1540.10">
    <property type="entry name" value="Rhomboid-like"/>
    <property type="match status" value="1"/>
</dbReference>
<name>A0AAW1S2W2_9CHLO</name>
<dbReference type="Pfam" id="PF01694">
    <property type="entry name" value="Rhomboid"/>
    <property type="match status" value="1"/>
</dbReference>
<dbReference type="InterPro" id="IPR035952">
    <property type="entry name" value="Rhomboid-like_sf"/>
</dbReference>
<dbReference type="PANTHER" id="PTHR43066">
    <property type="entry name" value="RHOMBOID-RELATED PROTEIN"/>
    <property type="match status" value="1"/>
</dbReference>
<evidence type="ECO:0000256" key="3">
    <source>
        <dbReference type="ARBA" id="ARBA00022692"/>
    </source>
</evidence>
<evidence type="ECO:0000256" key="1">
    <source>
        <dbReference type="ARBA" id="ARBA00004141"/>
    </source>
</evidence>
<dbReference type="PANTHER" id="PTHR43066:SF5">
    <property type="entry name" value="RHOMBOID-LIKE PROTEIN 11, CHLOROPLASTIC-RELATED"/>
    <property type="match status" value="1"/>
</dbReference>
<dbReference type="SUPFAM" id="SSF144091">
    <property type="entry name" value="Rhomboid-like"/>
    <property type="match status" value="1"/>
</dbReference>
<comment type="subcellular location">
    <subcellularLocation>
        <location evidence="1">Membrane</location>
        <topology evidence="1">Multi-pass membrane protein</topology>
    </subcellularLocation>
</comment>
<dbReference type="InterPro" id="IPR022764">
    <property type="entry name" value="Peptidase_S54_rhomboid_dom"/>
</dbReference>
<dbReference type="GO" id="GO:0004252">
    <property type="term" value="F:serine-type endopeptidase activity"/>
    <property type="evidence" value="ECO:0007669"/>
    <property type="project" value="InterPro"/>
</dbReference>
<feature type="domain" description="Peptidase S54 rhomboid" evidence="7">
    <location>
        <begin position="123"/>
        <end position="275"/>
    </location>
</feature>
<keyword evidence="9" id="KW-1185">Reference proteome</keyword>
<keyword evidence="3 6" id="KW-0812">Transmembrane</keyword>
<keyword evidence="4 6" id="KW-1133">Transmembrane helix</keyword>
<protein>
    <recommendedName>
        <fullName evidence="7">Peptidase S54 rhomboid domain-containing protein</fullName>
    </recommendedName>
</protein>
<accession>A0AAW1S2W2</accession>
<feature type="transmembrane region" description="Helical" evidence="6">
    <location>
        <begin position="162"/>
        <end position="181"/>
    </location>
</feature>
<evidence type="ECO:0000256" key="6">
    <source>
        <dbReference type="SAM" id="Phobius"/>
    </source>
</evidence>
<organism evidence="8 9">
    <name type="scientific">Apatococcus lobatus</name>
    <dbReference type="NCBI Taxonomy" id="904363"/>
    <lineage>
        <taxon>Eukaryota</taxon>
        <taxon>Viridiplantae</taxon>
        <taxon>Chlorophyta</taxon>
        <taxon>core chlorophytes</taxon>
        <taxon>Trebouxiophyceae</taxon>
        <taxon>Chlorellales</taxon>
        <taxon>Chlorellaceae</taxon>
        <taxon>Apatococcus</taxon>
    </lineage>
</organism>
<reference evidence="8 9" key="1">
    <citation type="journal article" date="2024" name="Nat. Commun.">
        <title>Phylogenomics reveals the evolutionary origins of lichenization in chlorophyte algae.</title>
        <authorList>
            <person name="Puginier C."/>
            <person name="Libourel C."/>
            <person name="Otte J."/>
            <person name="Skaloud P."/>
            <person name="Haon M."/>
            <person name="Grisel S."/>
            <person name="Petersen M."/>
            <person name="Berrin J.G."/>
            <person name="Delaux P.M."/>
            <person name="Dal Grande F."/>
            <person name="Keller J."/>
        </authorList>
    </citation>
    <scope>NUCLEOTIDE SEQUENCE [LARGE SCALE GENOMIC DNA]</scope>
    <source>
        <strain evidence="8 9">SAG 2145</strain>
    </source>
</reference>